<dbReference type="PANTHER" id="PTHR18867">
    <property type="entry name" value="RAD50"/>
    <property type="match status" value="1"/>
</dbReference>
<dbReference type="SUPFAM" id="SSF54575">
    <property type="entry name" value="Ribosomal protein L31e"/>
    <property type="match status" value="1"/>
</dbReference>
<dbReference type="Gene3D" id="3.10.440.10">
    <property type="match status" value="1"/>
</dbReference>
<dbReference type="InterPro" id="IPR023621">
    <property type="entry name" value="Ribosomal_eL31_dom_sf"/>
</dbReference>
<feature type="coiled-coil region" evidence="4">
    <location>
        <begin position="210"/>
        <end position="237"/>
    </location>
</feature>
<sequence>MLLVQAAPPRHAKTSCFHRRDSFCSEAGHSPPSRQFATTQMAPKAEKKVQEKQPVVREYTIDIHKRIHGMSFKERAPRALREIRAFAAKAMGTRDVRMDTKVNKYIWSNGIRNVPRRIRVRIQRKRSEDEDSDEKFYSVVSHVPAETFEGLVTKKFRCSLRFEQLCREVGVFKQGRHKTKKNELELRTVLGQMRALEERLDRALPDARRITSLSKDCDELRLQVQDEQSRVQEALRSVSTPPPQIDLTPCVTPATHAHARISAGPGSQPLPEERALEDAQASAERLEARGKQLTQDAEAIRAENNRLKLLRPPSSLNCASFGSPLPKSLHRDATGMLRAVQQTRATIEALQQQCQEREEALGALQADIQTLERTRASARQRAQETEKAHLEASQRRRESEGAFQEKLDRMQKELVLVEALCAAAAGGPGGDGEEVRRETAELQRIEGMLQEAAAQAKAQTEELEKKRETLIEQNSIERNIADNVAYRKKLIEVRAHEDQVKQLEARRAAIPQWASCIERLEAAGREVATFRERHAALTGRFKLLRKQLLDKQAAIDPTVDEEHRQALIRLRQNAADNNTTVRSLLLHPHPTPSAISGRPTTHHHHPLTAISGSAGGQTTEIARRDLVKFQSALEKALMRFHSTKMSEVNHLIREIWQQTYQGHDIDYIEIKSDMEKEPKTAPTAKSRARSYTYRVVMVKDKVELDMRGRCSAGQKELASLVIRLALAETFCLRCGILALDEPTANLDRANVESFATTIIRLITALKRHQDHFQLIVITHDEEFVQHLAQGKFCQYYWRVSKDDRTGSSKLERNDMISLG</sequence>
<evidence type="ECO:0000313" key="7">
    <source>
        <dbReference type="Proteomes" id="UP001141327"/>
    </source>
</evidence>
<gene>
    <name evidence="6" type="ORF">PAPYR_561</name>
</gene>
<dbReference type="SMART" id="SM01380">
    <property type="entry name" value="Ribosomal_L31e"/>
    <property type="match status" value="1"/>
</dbReference>
<dbReference type="InterPro" id="IPR000054">
    <property type="entry name" value="Ribosomal_eL31"/>
</dbReference>
<reference evidence="6" key="1">
    <citation type="journal article" date="2022" name="bioRxiv">
        <title>Genomics of Preaxostyla Flagellates Illuminates Evolutionary Transitions and the Path Towards Mitochondrial Loss.</title>
        <authorList>
            <person name="Novak L.V.F."/>
            <person name="Treitli S.C."/>
            <person name="Pyrih J."/>
            <person name="Halakuc P."/>
            <person name="Pipaliya S.V."/>
            <person name="Vacek V."/>
            <person name="Brzon O."/>
            <person name="Soukal P."/>
            <person name="Eme L."/>
            <person name="Dacks J.B."/>
            <person name="Karnkowska A."/>
            <person name="Elias M."/>
            <person name="Hampl V."/>
        </authorList>
    </citation>
    <scope>NUCLEOTIDE SEQUENCE</scope>
    <source>
        <strain evidence="6">RCP-MX</strain>
    </source>
</reference>
<dbReference type="EMBL" id="JAPMOS010000002">
    <property type="protein sequence ID" value="KAJ4462581.1"/>
    <property type="molecule type" value="Genomic_DNA"/>
</dbReference>
<keyword evidence="7" id="KW-1185">Reference proteome</keyword>
<dbReference type="SUPFAM" id="SSF52540">
    <property type="entry name" value="P-loop containing nucleoside triphosphate hydrolases"/>
    <property type="match status" value="1"/>
</dbReference>
<organism evidence="6 7">
    <name type="scientific">Paratrimastix pyriformis</name>
    <dbReference type="NCBI Taxonomy" id="342808"/>
    <lineage>
        <taxon>Eukaryota</taxon>
        <taxon>Metamonada</taxon>
        <taxon>Preaxostyla</taxon>
        <taxon>Paratrimastigidae</taxon>
        <taxon>Paratrimastix</taxon>
    </lineage>
</organism>
<keyword evidence="3" id="KW-0687">Ribonucleoprotein</keyword>
<evidence type="ECO:0000256" key="4">
    <source>
        <dbReference type="SAM" id="Coils"/>
    </source>
</evidence>
<name>A0ABQ8UTX3_9EUKA</name>
<feature type="coiled-coil region" evidence="4">
    <location>
        <begin position="435"/>
        <end position="506"/>
    </location>
</feature>
<dbReference type="InterPro" id="IPR027417">
    <property type="entry name" value="P-loop_NTPase"/>
</dbReference>
<dbReference type="Pfam" id="PF01198">
    <property type="entry name" value="Ribosomal_L31e"/>
    <property type="match status" value="1"/>
</dbReference>
<protein>
    <submittedName>
        <fullName evidence="6">DNA repair protein RAD50</fullName>
    </submittedName>
</protein>
<keyword evidence="2" id="KW-0689">Ribosomal protein</keyword>
<proteinExistence type="inferred from homology"/>
<evidence type="ECO:0000256" key="1">
    <source>
        <dbReference type="ARBA" id="ARBA00010808"/>
    </source>
</evidence>
<accession>A0ABQ8UTX3</accession>
<dbReference type="CDD" id="cd00463">
    <property type="entry name" value="Ribosomal_L31e"/>
    <property type="match status" value="1"/>
</dbReference>
<dbReference type="Gene3D" id="3.40.50.300">
    <property type="entry name" value="P-loop containing nucleotide triphosphate hydrolases"/>
    <property type="match status" value="1"/>
</dbReference>
<comment type="similarity">
    <text evidence="1">Belongs to the eukaryotic ribosomal protein eL31 family.</text>
</comment>
<feature type="coiled-coil region" evidence="4">
    <location>
        <begin position="276"/>
        <end position="303"/>
    </location>
</feature>
<evidence type="ECO:0000256" key="2">
    <source>
        <dbReference type="ARBA" id="ARBA00022980"/>
    </source>
</evidence>
<keyword evidence="4" id="KW-0175">Coiled coil</keyword>
<dbReference type="PANTHER" id="PTHR18867:SF12">
    <property type="entry name" value="DNA REPAIR PROTEIN RAD50"/>
    <property type="match status" value="1"/>
</dbReference>
<evidence type="ECO:0000256" key="3">
    <source>
        <dbReference type="ARBA" id="ARBA00023274"/>
    </source>
</evidence>
<evidence type="ECO:0000313" key="6">
    <source>
        <dbReference type="EMBL" id="KAJ4462581.1"/>
    </source>
</evidence>
<dbReference type="Proteomes" id="UP001141327">
    <property type="component" value="Unassembled WGS sequence"/>
</dbReference>
<comment type="caution">
    <text evidence="6">The sequence shown here is derived from an EMBL/GenBank/DDBJ whole genome shotgun (WGS) entry which is preliminary data.</text>
</comment>
<evidence type="ECO:0000256" key="5">
    <source>
        <dbReference type="SAM" id="MobiDB-lite"/>
    </source>
</evidence>
<feature type="region of interest" description="Disordered" evidence="5">
    <location>
        <begin position="375"/>
        <end position="403"/>
    </location>
</feature>